<feature type="binding site" evidence="9">
    <location>
        <begin position="81"/>
        <end position="83"/>
    </location>
    <ligand>
        <name>5-amino-6-(D-ribitylamino)uracil</name>
        <dbReference type="ChEBI" id="CHEBI:15934"/>
    </ligand>
</feature>
<proteinExistence type="inferred from homology"/>
<comment type="function">
    <text evidence="7 9">Catalyzes the formation of 6,7-dimethyl-8-ribityllumazine by condensation of 5-amino-6-(D-ribitylamino)uracil with 3,4-dihydroxy-2-butanone 4-phosphate. This is the penultimate step in the biosynthesis of riboflavin.</text>
</comment>
<name>A0A662ZJK6_9GAMM</name>
<dbReference type="GO" id="GO:0009231">
    <property type="term" value="P:riboflavin biosynthetic process"/>
    <property type="evidence" value="ECO:0007669"/>
    <property type="project" value="UniProtKB-UniRule"/>
</dbReference>
<dbReference type="Pfam" id="PF00885">
    <property type="entry name" value="DMRL_synthase"/>
    <property type="match status" value="1"/>
</dbReference>
<feature type="binding site" evidence="9">
    <location>
        <position position="22"/>
    </location>
    <ligand>
        <name>5-amino-6-(D-ribitylamino)uracil</name>
        <dbReference type="ChEBI" id="CHEBI:15934"/>
    </ligand>
</feature>
<feature type="binding site" evidence="9">
    <location>
        <position position="114"/>
    </location>
    <ligand>
        <name>5-amino-6-(D-ribitylamino)uracil</name>
        <dbReference type="ChEBI" id="CHEBI:15934"/>
    </ligand>
</feature>
<feature type="active site" description="Proton donor" evidence="9">
    <location>
        <position position="89"/>
    </location>
</feature>
<evidence type="ECO:0000256" key="6">
    <source>
        <dbReference type="ARBA" id="ARBA00048785"/>
    </source>
</evidence>
<evidence type="ECO:0000313" key="11">
    <source>
        <dbReference type="Proteomes" id="UP000243745"/>
    </source>
</evidence>
<keyword evidence="5 9" id="KW-0808">Transferase</keyword>
<dbReference type="SUPFAM" id="SSF52121">
    <property type="entry name" value="Lumazine synthase"/>
    <property type="match status" value="1"/>
</dbReference>
<dbReference type="CDD" id="cd09209">
    <property type="entry name" value="Lumazine_synthase-I"/>
    <property type="match status" value="1"/>
</dbReference>
<evidence type="ECO:0000256" key="4">
    <source>
        <dbReference type="ARBA" id="ARBA00022619"/>
    </source>
</evidence>
<dbReference type="Gene3D" id="3.40.50.960">
    <property type="entry name" value="Lumazine/riboflavin synthase"/>
    <property type="match status" value="1"/>
</dbReference>
<dbReference type="OrthoDB" id="9809709at2"/>
<comment type="pathway">
    <text evidence="1 9">Cofactor biosynthesis; riboflavin biosynthesis; riboflavin from 2-hydroxy-3-oxobutyl phosphate and 5-amino-6-(D-ribitylamino)uracil: step 1/2.</text>
</comment>
<dbReference type="FunFam" id="3.40.50.960:FF:000001">
    <property type="entry name" value="6,7-dimethyl-8-ribityllumazine synthase"/>
    <property type="match status" value="1"/>
</dbReference>
<protein>
    <recommendedName>
        <fullName evidence="8 9">6,7-dimethyl-8-ribityllumazine synthase</fullName>
        <shortName evidence="9">DMRL synthase</shortName>
        <shortName evidence="9">LS</shortName>
        <shortName evidence="9">Lumazine synthase</shortName>
        <ecNumber evidence="3 9">2.5.1.78</ecNumber>
    </recommendedName>
</protein>
<feature type="binding site" evidence="9">
    <location>
        <position position="128"/>
    </location>
    <ligand>
        <name>(2S)-2-hydroxy-3-oxobutyl phosphate</name>
        <dbReference type="ChEBI" id="CHEBI:58830"/>
    </ligand>
</feature>
<dbReference type="HAMAP" id="MF_00178">
    <property type="entry name" value="Lumazine_synth"/>
    <property type="match status" value="1"/>
</dbReference>
<keyword evidence="4 9" id="KW-0686">Riboflavin biosynthesis</keyword>
<dbReference type="RefSeq" id="WP_031579983.1">
    <property type="nucleotide sequence ID" value="NZ_FOXF01000055.1"/>
</dbReference>
<evidence type="ECO:0000313" key="10">
    <source>
        <dbReference type="EMBL" id="SFP68233.1"/>
    </source>
</evidence>
<evidence type="ECO:0000256" key="3">
    <source>
        <dbReference type="ARBA" id="ARBA00012664"/>
    </source>
</evidence>
<evidence type="ECO:0000256" key="5">
    <source>
        <dbReference type="ARBA" id="ARBA00022679"/>
    </source>
</evidence>
<dbReference type="InterPro" id="IPR002180">
    <property type="entry name" value="LS/RS"/>
</dbReference>
<dbReference type="Proteomes" id="UP000243745">
    <property type="component" value="Unassembled WGS sequence"/>
</dbReference>
<reference evidence="10 11" key="1">
    <citation type="submission" date="2016-10" db="EMBL/GenBank/DDBJ databases">
        <authorList>
            <person name="Varghese N."/>
            <person name="Submissions S."/>
        </authorList>
    </citation>
    <scope>NUCLEOTIDE SEQUENCE [LARGE SCALE GENOMIC DNA]</scope>
    <source>
        <strain evidence="10 11">DSM 1361</strain>
    </source>
</reference>
<dbReference type="AlphaFoldDB" id="A0A662ZJK6"/>
<evidence type="ECO:0000256" key="8">
    <source>
        <dbReference type="ARBA" id="ARBA00072606"/>
    </source>
</evidence>
<organism evidence="10 11">
    <name type="scientific">Ruminobacter amylophilus</name>
    <dbReference type="NCBI Taxonomy" id="867"/>
    <lineage>
        <taxon>Bacteria</taxon>
        <taxon>Pseudomonadati</taxon>
        <taxon>Pseudomonadota</taxon>
        <taxon>Gammaproteobacteria</taxon>
        <taxon>Aeromonadales</taxon>
        <taxon>Succinivibrionaceae</taxon>
        <taxon>Ruminobacter</taxon>
    </lineage>
</organism>
<dbReference type="InterPro" id="IPR036467">
    <property type="entry name" value="LS/RS_sf"/>
</dbReference>
<dbReference type="PANTHER" id="PTHR21058">
    <property type="entry name" value="6,7-DIMETHYL-8-RIBITYLLUMAZINE SYNTHASE DMRL SYNTHASE LUMAZINE SYNTHASE"/>
    <property type="match status" value="1"/>
</dbReference>
<feature type="binding site" evidence="9">
    <location>
        <begin position="86"/>
        <end position="87"/>
    </location>
    <ligand>
        <name>(2S)-2-hydroxy-3-oxobutyl phosphate</name>
        <dbReference type="ChEBI" id="CHEBI:58830"/>
    </ligand>
</feature>
<dbReference type="UniPathway" id="UPA00275">
    <property type="reaction ID" value="UER00404"/>
</dbReference>
<dbReference type="EMBL" id="FOXF01000055">
    <property type="protein sequence ID" value="SFP68233.1"/>
    <property type="molecule type" value="Genomic_DNA"/>
</dbReference>
<sequence length="154" mass="16427">MQEIQGNLVAADARIAIVVSRFNSFINEHLVSGALDVLSRIGQVKDDNVTIIRVPGAVEIPLAVKKAAKTQKYDAILALGCVIRGDTYHFEVVANESSKGLTQVMLEQEIPVAFGILTTENIEQAVQRAGSKAGNKGAEAASAALEMINVLKQI</sequence>
<dbReference type="GO" id="GO:0009349">
    <property type="term" value="C:riboflavin synthase complex"/>
    <property type="evidence" value="ECO:0007669"/>
    <property type="project" value="UniProtKB-UniRule"/>
</dbReference>
<feature type="binding site" evidence="9">
    <location>
        <begin position="57"/>
        <end position="59"/>
    </location>
    <ligand>
        <name>5-amino-6-(D-ribitylamino)uracil</name>
        <dbReference type="ChEBI" id="CHEBI:15934"/>
    </ligand>
</feature>
<dbReference type="EC" id="2.5.1.78" evidence="3 9"/>
<comment type="catalytic activity">
    <reaction evidence="6 9">
        <text>(2S)-2-hydroxy-3-oxobutyl phosphate + 5-amino-6-(D-ribitylamino)uracil = 6,7-dimethyl-8-(1-D-ribityl)lumazine + phosphate + 2 H2O + H(+)</text>
        <dbReference type="Rhea" id="RHEA:26152"/>
        <dbReference type="ChEBI" id="CHEBI:15377"/>
        <dbReference type="ChEBI" id="CHEBI:15378"/>
        <dbReference type="ChEBI" id="CHEBI:15934"/>
        <dbReference type="ChEBI" id="CHEBI:43474"/>
        <dbReference type="ChEBI" id="CHEBI:58201"/>
        <dbReference type="ChEBI" id="CHEBI:58830"/>
        <dbReference type="EC" id="2.5.1.78"/>
    </reaction>
</comment>
<dbReference type="GO" id="GO:0005829">
    <property type="term" value="C:cytosol"/>
    <property type="evidence" value="ECO:0007669"/>
    <property type="project" value="TreeGrafter"/>
</dbReference>
<evidence type="ECO:0000256" key="7">
    <source>
        <dbReference type="ARBA" id="ARBA00058151"/>
    </source>
</evidence>
<dbReference type="GO" id="GO:0000906">
    <property type="term" value="F:6,7-dimethyl-8-ribityllumazine synthase activity"/>
    <property type="evidence" value="ECO:0007669"/>
    <property type="project" value="UniProtKB-UniRule"/>
</dbReference>
<evidence type="ECO:0000256" key="1">
    <source>
        <dbReference type="ARBA" id="ARBA00004917"/>
    </source>
</evidence>
<evidence type="ECO:0000256" key="9">
    <source>
        <dbReference type="HAMAP-Rule" id="MF_00178"/>
    </source>
</evidence>
<gene>
    <name evidence="9" type="primary">ribH</name>
    <name evidence="10" type="ORF">SAMN02910344_02050</name>
</gene>
<evidence type="ECO:0000256" key="2">
    <source>
        <dbReference type="ARBA" id="ARBA00007424"/>
    </source>
</evidence>
<accession>A0A662ZJK6</accession>
<dbReference type="InterPro" id="IPR034964">
    <property type="entry name" value="LS"/>
</dbReference>
<comment type="similarity">
    <text evidence="2 9">Belongs to the DMRL synthase family.</text>
</comment>
<comment type="subunit">
    <text evidence="9">Forms an icosahedral capsid composed of 60 subunits, arranged as a dodecamer of pentamers.</text>
</comment>
<dbReference type="NCBIfam" id="NF000812">
    <property type="entry name" value="PRK00061.1-4"/>
    <property type="match status" value="1"/>
</dbReference>
<dbReference type="NCBIfam" id="TIGR00114">
    <property type="entry name" value="lumazine-synth"/>
    <property type="match status" value="1"/>
</dbReference>
<keyword evidence="11" id="KW-1185">Reference proteome</keyword>
<dbReference type="PANTHER" id="PTHR21058:SF0">
    <property type="entry name" value="6,7-DIMETHYL-8-RIBITYLLUMAZINE SYNTHASE"/>
    <property type="match status" value="1"/>
</dbReference>